<evidence type="ECO:0000313" key="1">
    <source>
        <dbReference type="EMBL" id="GAI54534.1"/>
    </source>
</evidence>
<comment type="caution">
    <text evidence="1">The sequence shown here is derived from an EMBL/GenBank/DDBJ whole genome shotgun (WGS) entry which is preliminary data.</text>
</comment>
<organism evidence="1">
    <name type="scientific">marine sediment metagenome</name>
    <dbReference type="NCBI Taxonomy" id="412755"/>
    <lineage>
        <taxon>unclassified sequences</taxon>
        <taxon>metagenomes</taxon>
        <taxon>ecological metagenomes</taxon>
    </lineage>
</organism>
<dbReference type="EMBL" id="BARV01043179">
    <property type="protein sequence ID" value="GAI54534.1"/>
    <property type="molecule type" value="Genomic_DNA"/>
</dbReference>
<gene>
    <name evidence="1" type="ORF">S06H3_64577</name>
</gene>
<name>X1RG30_9ZZZZ</name>
<feature type="non-terminal residue" evidence="1">
    <location>
        <position position="74"/>
    </location>
</feature>
<reference evidence="1" key="1">
    <citation type="journal article" date="2014" name="Front. Microbiol.">
        <title>High frequency of phylogenetically diverse reductive dehalogenase-homologous genes in deep subseafloor sedimentary metagenomes.</title>
        <authorList>
            <person name="Kawai M."/>
            <person name="Futagami T."/>
            <person name="Toyoda A."/>
            <person name="Takaki Y."/>
            <person name="Nishi S."/>
            <person name="Hori S."/>
            <person name="Arai W."/>
            <person name="Tsubouchi T."/>
            <person name="Morono Y."/>
            <person name="Uchiyama I."/>
            <person name="Ito T."/>
            <person name="Fujiyama A."/>
            <person name="Inagaki F."/>
            <person name="Takami H."/>
        </authorList>
    </citation>
    <scope>NUCLEOTIDE SEQUENCE</scope>
    <source>
        <strain evidence="1">Expedition CK06-06</strain>
    </source>
</reference>
<protein>
    <submittedName>
        <fullName evidence="1">Uncharacterized protein</fullName>
    </submittedName>
</protein>
<dbReference type="AlphaFoldDB" id="X1RG30"/>
<accession>X1RG30</accession>
<sequence>MTAMPLEKAMRGSIEETLRGYGADVSNTGKQLPSLGMIADCLIKKNGFPTSIISIKTWLTPEAIRETFAYAYLA</sequence>
<proteinExistence type="predicted"/>